<evidence type="ECO:0000313" key="2">
    <source>
        <dbReference type="EMBL" id="TWF99645.1"/>
    </source>
</evidence>
<feature type="domain" description="DUF5753" evidence="1">
    <location>
        <begin position="15"/>
        <end position="177"/>
    </location>
</feature>
<dbReference type="RefSeq" id="WP_211786216.1">
    <property type="nucleotide sequence ID" value="NZ_BAAAMZ010000006.1"/>
</dbReference>
<proteinExistence type="predicted"/>
<protein>
    <recommendedName>
        <fullName evidence="1">DUF5753 domain-containing protein</fullName>
    </recommendedName>
</protein>
<dbReference type="Pfam" id="PF19054">
    <property type="entry name" value="DUF5753"/>
    <property type="match status" value="1"/>
</dbReference>
<gene>
    <name evidence="2" type="ORF">FHX73_113492</name>
</gene>
<evidence type="ECO:0000259" key="1">
    <source>
        <dbReference type="Pfam" id="PF19054"/>
    </source>
</evidence>
<keyword evidence="3" id="KW-1185">Reference proteome</keyword>
<comment type="caution">
    <text evidence="2">The sequence shown here is derived from an EMBL/GenBank/DDBJ whole genome shotgun (WGS) entry which is preliminary data.</text>
</comment>
<sequence>MTQDPEELGLERRQAELAALETAARELRYFLPAMITGLLSTPEYIRASLGHLPGDVSKTVARKLERQAVLHDTSKAFTFVLTEQAVRWAVVGPLAMSVQIEHLANLSQLPNIRLGVVPLGSRLGQGPMNTFTVYDDRLATVETFTDRMVFQDPADVAKHRQVFALYERTALFGEQAGEQLHEWAEFYRRDL</sequence>
<dbReference type="Proteomes" id="UP000317940">
    <property type="component" value="Unassembled WGS sequence"/>
</dbReference>
<dbReference type="AlphaFoldDB" id="A0A561UJZ0"/>
<dbReference type="InterPro" id="IPR043917">
    <property type="entry name" value="DUF5753"/>
</dbReference>
<accession>A0A561UJZ0</accession>
<evidence type="ECO:0000313" key="3">
    <source>
        <dbReference type="Proteomes" id="UP000317940"/>
    </source>
</evidence>
<organism evidence="2 3">
    <name type="scientific">Kitasatospora viridis</name>
    <dbReference type="NCBI Taxonomy" id="281105"/>
    <lineage>
        <taxon>Bacteria</taxon>
        <taxon>Bacillati</taxon>
        <taxon>Actinomycetota</taxon>
        <taxon>Actinomycetes</taxon>
        <taxon>Kitasatosporales</taxon>
        <taxon>Streptomycetaceae</taxon>
        <taxon>Kitasatospora</taxon>
    </lineage>
</organism>
<name>A0A561UJZ0_9ACTN</name>
<reference evidence="2 3" key="1">
    <citation type="submission" date="2019-06" db="EMBL/GenBank/DDBJ databases">
        <title>Sequencing the genomes of 1000 actinobacteria strains.</title>
        <authorList>
            <person name="Klenk H.-P."/>
        </authorList>
    </citation>
    <scope>NUCLEOTIDE SEQUENCE [LARGE SCALE GENOMIC DNA]</scope>
    <source>
        <strain evidence="2 3">DSM 44826</strain>
    </source>
</reference>
<dbReference type="EMBL" id="VIWT01000001">
    <property type="protein sequence ID" value="TWF99645.1"/>
    <property type="molecule type" value="Genomic_DNA"/>
</dbReference>